<accession>A0ACC2M154</accession>
<reference evidence="1 2" key="1">
    <citation type="journal article" date="2022" name="Hortic Res">
        <title>A haplotype resolved chromosomal level avocado genome allows analysis of novel avocado genes.</title>
        <authorList>
            <person name="Nath O."/>
            <person name="Fletcher S.J."/>
            <person name="Hayward A."/>
            <person name="Shaw L.M."/>
            <person name="Masouleh A.K."/>
            <person name="Furtado A."/>
            <person name="Henry R.J."/>
            <person name="Mitter N."/>
        </authorList>
    </citation>
    <scope>NUCLEOTIDE SEQUENCE [LARGE SCALE GENOMIC DNA]</scope>
    <source>
        <strain evidence="2">cv. Hass</strain>
    </source>
</reference>
<comment type="caution">
    <text evidence="1">The sequence shown here is derived from an EMBL/GenBank/DDBJ whole genome shotgun (WGS) entry which is preliminary data.</text>
</comment>
<proteinExistence type="predicted"/>
<organism evidence="1 2">
    <name type="scientific">Persea americana</name>
    <name type="common">Avocado</name>
    <dbReference type="NCBI Taxonomy" id="3435"/>
    <lineage>
        <taxon>Eukaryota</taxon>
        <taxon>Viridiplantae</taxon>
        <taxon>Streptophyta</taxon>
        <taxon>Embryophyta</taxon>
        <taxon>Tracheophyta</taxon>
        <taxon>Spermatophyta</taxon>
        <taxon>Magnoliopsida</taxon>
        <taxon>Magnoliidae</taxon>
        <taxon>Laurales</taxon>
        <taxon>Lauraceae</taxon>
        <taxon>Persea</taxon>
    </lineage>
</organism>
<evidence type="ECO:0000313" key="2">
    <source>
        <dbReference type="Proteomes" id="UP001234297"/>
    </source>
</evidence>
<name>A0ACC2M154_PERAE</name>
<sequence>MKILKAKSILSPMIIEKDASSKHHIDGDAVAVATACCRKRRDDSVSLLRCSKKQRIRTLVTGNRGIGFHICWISVVEAGFVSDRKKNTGGSCRTSPLAAPWLKRKRQCRWSHTLPRCRSYSIGEGENNRASSPLLQNPIEEE</sequence>
<evidence type="ECO:0000313" key="1">
    <source>
        <dbReference type="EMBL" id="KAJ8639168.1"/>
    </source>
</evidence>
<protein>
    <submittedName>
        <fullName evidence="1">Uncharacterized protein</fullName>
    </submittedName>
</protein>
<dbReference type="EMBL" id="CM056813">
    <property type="protein sequence ID" value="KAJ8639168.1"/>
    <property type="molecule type" value="Genomic_DNA"/>
</dbReference>
<gene>
    <name evidence="1" type="ORF">MRB53_015862</name>
</gene>
<dbReference type="Proteomes" id="UP001234297">
    <property type="component" value="Chromosome 5"/>
</dbReference>
<keyword evidence="2" id="KW-1185">Reference proteome</keyword>